<keyword evidence="8" id="KW-0448">Lipopolysaccharide biosynthesis</keyword>
<keyword evidence="7 12" id="KW-0812">Transmembrane</keyword>
<keyword evidence="11 12" id="KW-0472">Membrane</keyword>
<keyword evidence="10" id="KW-0443">Lipid metabolism</keyword>
<evidence type="ECO:0000256" key="10">
    <source>
        <dbReference type="ARBA" id="ARBA00023098"/>
    </source>
</evidence>
<evidence type="ECO:0000313" key="14">
    <source>
        <dbReference type="EMBL" id="ALS37880.1"/>
    </source>
</evidence>
<dbReference type="EMBL" id="CP013655">
    <property type="protein sequence ID" value="ALS37880.1"/>
    <property type="molecule type" value="Genomic_DNA"/>
</dbReference>
<dbReference type="Proteomes" id="UP000067523">
    <property type="component" value="Chromosome"/>
</dbReference>
<organism evidence="14 15">
    <name type="scientific">Enterococcus rotai</name>
    <dbReference type="NCBI Taxonomy" id="118060"/>
    <lineage>
        <taxon>Bacteria</taxon>
        <taxon>Bacillati</taxon>
        <taxon>Bacillota</taxon>
        <taxon>Bacilli</taxon>
        <taxon>Lactobacillales</taxon>
        <taxon>Enterococcaceae</taxon>
        <taxon>Enterococcus</taxon>
    </lineage>
</organism>
<feature type="domain" description="EamA" evidence="13">
    <location>
        <begin position="4"/>
        <end position="114"/>
    </location>
</feature>
<dbReference type="AlphaFoldDB" id="A0A0U2XCQ7"/>
<dbReference type="InterPro" id="IPR000390">
    <property type="entry name" value="Small_drug/metabolite_transptr"/>
</dbReference>
<proteinExistence type="inferred from homology"/>
<evidence type="ECO:0000259" key="13">
    <source>
        <dbReference type="Pfam" id="PF00892"/>
    </source>
</evidence>
<evidence type="ECO:0000256" key="9">
    <source>
        <dbReference type="ARBA" id="ARBA00022989"/>
    </source>
</evidence>
<evidence type="ECO:0000256" key="1">
    <source>
        <dbReference type="ARBA" id="ARBA00004651"/>
    </source>
</evidence>
<evidence type="ECO:0000256" key="7">
    <source>
        <dbReference type="ARBA" id="ARBA00022692"/>
    </source>
</evidence>
<keyword evidence="4" id="KW-0444">Lipid biosynthesis</keyword>
<reference evidence="15" key="1">
    <citation type="submission" date="2015-12" db="EMBL/GenBank/DDBJ databases">
        <authorList>
            <person name="Lauer A."/>
            <person name="Humrighouse B."/>
            <person name="Loparev V."/>
            <person name="Shewmaker P.L."/>
            <person name="Whitney A.M."/>
            <person name="McLaughlin R.W."/>
        </authorList>
    </citation>
    <scope>NUCLEOTIDE SEQUENCE [LARGE SCALE GENOMIC DNA]</scope>
    <source>
        <strain evidence="15">LMG 26678</strain>
    </source>
</reference>
<dbReference type="GO" id="GO:0005886">
    <property type="term" value="C:plasma membrane"/>
    <property type="evidence" value="ECO:0007669"/>
    <property type="project" value="UniProtKB-SubCell"/>
</dbReference>
<dbReference type="KEGG" id="erx:ATZ35_12190"/>
<feature type="transmembrane region" description="Helical" evidence="12">
    <location>
        <begin position="44"/>
        <end position="64"/>
    </location>
</feature>
<evidence type="ECO:0000256" key="2">
    <source>
        <dbReference type="ARBA" id="ARBA00007362"/>
    </source>
</evidence>
<dbReference type="Pfam" id="PF00892">
    <property type="entry name" value="EamA"/>
    <property type="match status" value="1"/>
</dbReference>
<keyword evidence="15" id="KW-1185">Reference proteome</keyword>
<evidence type="ECO:0000256" key="11">
    <source>
        <dbReference type="ARBA" id="ARBA00023136"/>
    </source>
</evidence>
<keyword evidence="3" id="KW-1003">Cell membrane</keyword>
<keyword evidence="5" id="KW-0997">Cell inner membrane</keyword>
<dbReference type="RefSeq" id="WP_208927494.1">
    <property type="nucleotide sequence ID" value="NZ_CP013655.1"/>
</dbReference>
<evidence type="ECO:0000256" key="8">
    <source>
        <dbReference type="ARBA" id="ARBA00022985"/>
    </source>
</evidence>
<dbReference type="InterPro" id="IPR037185">
    <property type="entry name" value="EmrE-like"/>
</dbReference>
<dbReference type="GO" id="GO:0009103">
    <property type="term" value="P:lipopolysaccharide biosynthetic process"/>
    <property type="evidence" value="ECO:0007669"/>
    <property type="project" value="UniProtKB-KW"/>
</dbReference>
<gene>
    <name evidence="14" type="ORF">ATZ35_12190</name>
</gene>
<evidence type="ECO:0000256" key="5">
    <source>
        <dbReference type="ARBA" id="ARBA00022519"/>
    </source>
</evidence>
<evidence type="ECO:0000313" key="15">
    <source>
        <dbReference type="Proteomes" id="UP000067523"/>
    </source>
</evidence>
<dbReference type="InterPro" id="IPR000620">
    <property type="entry name" value="EamA_dom"/>
</dbReference>
<feature type="transmembrane region" description="Helical" evidence="12">
    <location>
        <begin position="71"/>
        <end position="91"/>
    </location>
</feature>
<dbReference type="GO" id="GO:0022857">
    <property type="term" value="F:transmembrane transporter activity"/>
    <property type="evidence" value="ECO:0007669"/>
    <property type="project" value="InterPro"/>
</dbReference>
<dbReference type="Gene3D" id="1.10.3730.20">
    <property type="match status" value="1"/>
</dbReference>
<evidence type="ECO:0000256" key="12">
    <source>
        <dbReference type="SAM" id="Phobius"/>
    </source>
</evidence>
<protein>
    <submittedName>
        <fullName evidence="14">Multidrug transporter</fullName>
    </submittedName>
</protein>
<feature type="transmembrane region" description="Helical" evidence="12">
    <location>
        <begin position="97"/>
        <end position="114"/>
    </location>
</feature>
<sequence>MINYVAILTILIITTFSGSAGALALKKGMNDLPQLTLKRVVTNGWIYLGSFLYILSAVTNIALLKFLDYSIAFPMTSLTYVWTVIISYFIFKEKLTFRKVLAVILIIIGVFIISQ</sequence>
<keyword evidence="6" id="KW-0441">Lipid A biosynthesis</keyword>
<dbReference type="SUPFAM" id="SSF103481">
    <property type="entry name" value="Multidrug resistance efflux transporter EmrE"/>
    <property type="match status" value="1"/>
</dbReference>
<keyword evidence="9 12" id="KW-1133">Transmembrane helix</keyword>
<dbReference type="STRING" id="118060.ATZ35_12190"/>
<evidence type="ECO:0000256" key="4">
    <source>
        <dbReference type="ARBA" id="ARBA00022516"/>
    </source>
</evidence>
<comment type="subcellular location">
    <subcellularLocation>
        <location evidence="1">Cell membrane</location>
        <topology evidence="1">Multi-pass membrane protein</topology>
    </subcellularLocation>
</comment>
<dbReference type="PANTHER" id="PTHR30561">
    <property type="entry name" value="SMR FAMILY PROTON-DEPENDENT DRUG EFFLUX TRANSPORTER SUGE"/>
    <property type="match status" value="1"/>
</dbReference>
<evidence type="ECO:0000256" key="6">
    <source>
        <dbReference type="ARBA" id="ARBA00022556"/>
    </source>
</evidence>
<dbReference type="PANTHER" id="PTHR30561:SF9">
    <property type="entry name" value="4-AMINO-4-DEOXY-L-ARABINOSE-PHOSPHOUNDECAPRENOL FLIPPASE SUBUNIT ARNF-RELATED"/>
    <property type="match status" value="1"/>
</dbReference>
<name>A0A0U2XCQ7_9ENTE</name>
<accession>A0A0U2XCQ7</accession>
<comment type="similarity">
    <text evidence="2">Belongs to the EamA transporter family.</text>
</comment>
<evidence type="ECO:0000256" key="3">
    <source>
        <dbReference type="ARBA" id="ARBA00022475"/>
    </source>
</evidence>